<accession>A0ABP7NJ20</accession>
<reference evidence="2" key="1">
    <citation type="journal article" date="2019" name="Int. J. Syst. Evol. Microbiol.">
        <title>The Global Catalogue of Microorganisms (GCM) 10K type strain sequencing project: providing services to taxonomists for standard genome sequencing and annotation.</title>
        <authorList>
            <consortium name="The Broad Institute Genomics Platform"/>
            <consortium name="The Broad Institute Genome Sequencing Center for Infectious Disease"/>
            <person name="Wu L."/>
            <person name="Ma J."/>
        </authorList>
    </citation>
    <scope>NUCLEOTIDE SEQUENCE [LARGE SCALE GENOMIC DNA]</scope>
    <source>
        <strain evidence="2">JCM 17555</strain>
    </source>
</reference>
<dbReference type="InterPro" id="IPR053714">
    <property type="entry name" value="Iso_Racemase_Enz_sf"/>
</dbReference>
<dbReference type="Pfam" id="PF17645">
    <property type="entry name" value="Amdase"/>
    <property type="match status" value="1"/>
</dbReference>
<keyword evidence="2" id="KW-1185">Reference proteome</keyword>
<gene>
    <name evidence="1" type="ORF">GCM10022278_03020</name>
</gene>
<dbReference type="Gene3D" id="3.40.50.12500">
    <property type="match status" value="1"/>
</dbReference>
<evidence type="ECO:0000313" key="2">
    <source>
        <dbReference type="Proteomes" id="UP001501337"/>
    </source>
</evidence>
<dbReference type="PANTHER" id="PTHR40267">
    <property type="entry name" value="BLR3294 PROTEIN"/>
    <property type="match status" value="1"/>
</dbReference>
<protein>
    <submittedName>
        <fullName evidence="1">Aspartate/glutamate racemase family protein</fullName>
    </submittedName>
</protein>
<proteinExistence type="predicted"/>
<dbReference type="PANTHER" id="PTHR40267:SF1">
    <property type="entry name" value="BLR3294 PROTEIN"/>
    <property type="match status" value="1"/>
</dbReference>
<organism evidence="1 2">
    <name type="scientific">Allohahella marinimesophila</name>
    <dbReference type="NCBI Taxonomy" id="1054972"/>
    <lineage>
        <taxon>Bacteria</taxon>
        <taxon>Pseudomonadati</taxon>
        <taxon>Pseudomonadota</taxon>
        <taxon>Gammaproteobacteria</taxon>
        <taxon>Oceanospirillales</taxon>
        <taxon>Hahellaceae</taxon>
        <taxon>Allohahella</taxon>
    </lineage>
</organism>
<name>A0ABP7NJ20_9GAMM</name>
<dbReference type="Proteomes" id="UP001501337">
    <property type="component" value="Unassembled WGS sequence"/>
</dbReference>
<sequence>MSASALMQFETEKLLAAANLLADAKPAAIAWNGTSASWLGFAHDESLCAAIERETGIPTITSVLTLNELLASRDITRLGLVTPYHREVQARIIENYAGLGIEVVGDIHFGETNNFAFAEFDEAFLADRIRLAARSEPQAITILCTNLRAAPLVAELEVELGIPIYDSVAIVVWKALQLAGIDSGPLRKWGSLFQ</sequence>
<dbReference type="EMBL" id="BAABBO010000001">
    <property type="protein sequence ID" value="GAA3947223.1"/>
    <property type="molecule type" value="Genomic_DNA"/>
</dbReference>
<comment type="caution">
    <text evidence="1">The sequence shown here is derived from an EMBL/GenBank/DDBJ whole genome shotgun (WGS) entry which is preliminary data.</text>
</comment>
<evidence type="ECO:0000313" key="1">
    <source>
        <dbReference type="EMBL" id="GAA3947223.1"/>
    </source>
</evidence>
<dbReference type="InterPro" id="IPR026286">
    <property type="entry name" value="MaiA/AMDase"/>
</dbReference>